<dbReference type="EMBL" id="HE573023">
    <property type="protein sequence ID" value="CCC49248.1"/>
    <property type="molecule type" value="Genomic_DNA"/>
</dbReference>
<keyword evidence="1" id="KW-1133">Transmembrane helix</keyword>
<reference evidence="2" key="1">
    <citation type="journal article" date="2012" name="Proc. Natl. Acad. Sci. U.S.A.">
        <title>Antigenic diversity is generated by distinct evolutionary mechanisms in African trypanosome species.</title>
        <authorList>
            <person name="Jackson A.P."/>
            <person name="Berry A."/>
            <person name="Aslett M."/>
            <person name="Allison H.C."/>
            <person name="Burton P."/>
            <person name="Vavrova-Anderson J."/>
            <person name="Brown R."/>
            <person name="Browne H."/>
            <person name="Corton N."/>
            <person name="Hauser H."/>
            <person name="Gamble J."/>
            <person name="Gilderthorp R."/>
            <person name="Marcello L."/>
            <person name="McQuillan J."/>
            <person name="Otto T.D."/>
            <person name="Quail M.A."/>
            <person name="Sanders M.J."/>
            <person name="van Tonder A."/>
            <person name="Ginger M.L."/>
            <person name="Field M.C."/>
            <person name="Barry J.D."/>
            <person name="Hertz-Fowler C."/>
            <person name="Berriman M."/>
        </authorList>
    </citation>
    <scope>NUCLEOTIDE SEQUENCE</scope>
    <source>
        <strain evidence="2">Y486</strain>
    </source>
</reference>
<protein>
    <recommendedName>
        <fullName evidence="3">Transmembrane protein</fullName>
    </recommendedName>
</protein>
<dbReference type="AlphaFoldDB" id="G0TZ45"/>
<gene>
    <name evidence="2" type="ORF">TVY486_0705720</name>
</gene>
<proteinExistence type="predicted"/>
<accession>G0TZ45</accession>
<organism evidence="2">
    <name type="scientific">Trypanosoma vivax (strain Y486)</name>
    <dbReference type="NCBI Taxonomy" id="1055687"/>
    <lineage>
        <taxon>Eukaryota</taxon>
        <taxon>Discoba</taxon>
        <taxon>Euglenozoa</taxon>
        <taxon>Kinetoplastea</taxon>
        <taxon>Metakinetoplastina</taxon>
        <taxon>Trypanosomatida</taxon>
        <taxon>Trypanosomatidae</taxon>
        <taxon>Trypanosoma</taxon>
        <taxon>Duttonella</taxon>
    </lineage>
</organism>
<keyword evidence="1" id="KW-0472">Membrane</keyword>
<name>G0TZ45_TRYVY</name>
<feature type="transmembrane region" description="Helical" evidence="1">
    <location>
        <begin position="54"/>
        <end position="73"/>
    </location>
</feature>
<evidence type="ECO:0008006" key="3">
    <source>
        <dbReference type="Google" id="ProtNLM"/>
    </source>
</evidence>
<evidence type="ECO:0000256" key="1">
    <source>
        <dbReference type="SAM" id="Phobius"/>
    </source>
</evidence>
<keyword evidence="1" id="KW-0812">Transmembrane</keyword>
<feature type="transmembrane region" description="Helical" evidence="1">
    <location>
        <begin position="21"/>
        <end position="42"/>
    </location>
</feature>
<evidence type="ECO:0000313" key="2">
    <source>
        <dbReference type="EMBL" id="CCC49248.1"/>
    </source>
</evidence>
<sequence>MTNTRHAWRKSTGPYKKKKKNCHAFVPFSLLHLSIFSPILISPTDTDKCTQDGGVKWCAIYFVVAAVVIPNFFTSRRGGGGKPWKAVTTGSTTSVLLLLQQQNEKLTASIASHVAKTRGPCARKASLRYVKERNESSSWRSGT</sequence>